<dbReference type="EMBL" id="VSDO01000001">
    <property type="protein sequence ID" value="TYA15327.1"/>
    <property type="molecule type" value="Genomic_DNA"/>
</dbReference>
<feature type="transmembrane region" description="Helical" evidence="2">
    <location>
        <begin position="99"/>
        <end position="119"/>
    </location>
</feature>
<dbReference type="PANTHER" id="PTHR45138:SF9">
    <property type="entry name" value="DIGUANYLATE CYCLASE DGCM-RELATED"/>
    <property type="match status" value="1"/>
</dbReference>
<dbReference type="PANTHER" id="PTHR45138">
    <property type="entry name" value="REGULATORY COMPONENTS OF SENSORY TRANSDUCTION SYSTEM"/>
    <property type="match status" value="1"/>
</dbReference>
<dbReference type="OrthoDB" id="9759607at2"/>
<dbReference type="InterPro" id="IPR000160">
    <property type="entry name" value="GGDEF_dom"/>
</dbReference>
<evidence type="ECO:0000313" key="4">
    <source>
        <dbReference type="EMBL" id="TYA15327.1"/>
    </source>
</evidence>
<dbReference type="Gene3D" id="3.30.70.270">
    <property type="match status" value="1"/>
</dbReference>
<reference evidence="4 5" key="1">
    <citation type="submission" date="2019-08" db="EMBL/GenBank/DDBJ databases">
        <title>Genome sequencing of Paenibacillus faecis DSM 23593(T).</title>
        <authorList>
            <person name="Kook J.-K."/>
            <person name="Park S.-N."/>
            <person name="Lim Y.K."/>
        </authorList>
    </citation>
    <scope>NUCLEOTIDE SEQUENCE [LARGE SCALE GENOMIC DNA]</scope>
    <source>
        <strain evidence="4 5">DSM 23593</strain>
    </source>
</reference>
<dbReference type="InterPro" id="IPR029787">
    <property type="entry name" value="Nucleotide_cyclase"/>
</dbReference>
<feature type="region of interest" description="Disordered" evidence="1">
    <location>
        <begin position="382"/>
        <end position="407"/>
    </location>
</feature>
<dbReference type="InterPro" id="IPR050469">
    <property type="entry name" value="Diguanylate_Cyclase"/>
</dbReference>
<keyword evidence="2" id="KW-0472">Membrane</keyword>
<feature type="transmembrane region" description="Helical" evidence="2">
    <location>
        <begin position="193"/>
        <end position="213"/>
    </location>
</feature>
<dbReference type="NCBIfam" id="TIGR00254">
    <property type="entry name" value="GGDEF"/>
    <property type="match status" value="1"/>
</dbReference>
<dbReference type="FunFam" id="3.30.70.270:FF:000001">
    <property type="entry name" value="Diguanylate cyclase domain protein"/>
    <property type="match status" value="1"/>
</dbReference>
<evidence type="ECO:0000259" key="3">
    <source>
        <dbReference type="PROSITE" id="PS50887"/>
    </source>
</evidence>
<keyword evidence="2" id="KW-0812">Transmembrane</keyword>
<dbReference type="SMART" id="SM00267">
    <property type="entry name" value="GGDEF"/>
    <property type="match status" value="1"/>
</dbReference>
<feature type="domain" description="GGDEF" evidence="3">
    <location>
        <begin position="256"/>
        <end position="394"/>
    </location>
</feature>
<dbReference type="CDD" id="cd01949">
    <property type="entry name" value="GGDEF"/>
    <property type="match status" value="1"/>
</dbReference>
<keyword evidence="2" id="KW-1133">Transmembrane helix</keyword>
<feature type="transmembrane region" description="Helical" evidence="2">
    <location>
        <begin position="38"/>
        <end position="59"/>
    </location>
</feature>
<name>A0A5D0D2D6_9BACL</name>
<gene>
    <name evidence="4" type="ORF">FRY98_06790</name>
</gene>
<dbReference type="Proteomes" id="UP000325218">
    <property type="component" value="Unassembled WGS sequence"/>
</dbReference>
<dbReference type="AlphaFoldDB" id="A0A5D0D2D6"/>
<evidence type="ECO:0000256" key="2">
    <source>
        <dbReference type="SAM" id="Phobius"/>
    </source>
</evidence>
<proteinExistence type="predicted"/>
<dbReference type="GO" id="GO:1902201">
    <property type="term" value="P:negative regulation of bacterial-type flagellum-dependent cell motility"/>
    <property type="evidence" value="ECO:0007669"/>
    <property type="project" value="TreeGrafter"/>
</dbReference>
<dbReference type="RefSeq" id="WP_148450917.1">
    <property type="nucleotide sequence ID" value="NZ_VSDO01000001.1"/>
</dbReference>
<comment type="caution">
    <text evidence="4">The sequence shown here is derived from an EMBL/GenBank/DDBJ whole genome shotgun (WGS) entry which is preliminary data.</text>
</comment>
<dbReference type="Pfam" id="PF00990">
    <property type="entry name" value="GGDEF"/>
    <property type="match status" value="1"/>
</dbReference>
<protein>
    <submittedName>
        <fullName evidence="4">GGDEF domain-containing protein</fullName>
    </submittedName>
</protein>
<dbReference type="InterPro" id="IPR043128">
    <property type="entry name" value="Rev_trsase/Diguanyl_cyclase"/>
</dbReference>
<keyword evidence="5" id="KW-1185">Reference proteome</keyword>
<organism evidence="4 5">
    <name type="scientific">Paenibacillus faecis</name>
    <dbReference type="NCBI Taxonomy" id="862114"/>
    <lineage>
        <taxon>Bacteria</taxon>
        <taxon>Bacillati</taxon>
        <taxon>Bacillota</taxon>
        <taxon>Bacilli</taxon>
        <taxon>Bacillales</taxon>
        <taxon>Paenibacillaceae</taxon>
        <taxon>Paenibacillus</taxon>
    </lineage>
</organism>
<dbReference type="GO" id="GO:0043709">
    <property type="term" value="P:cell adhesion involved in single-species biofilm formation"/>
    <property type="evidence" value="ECO:0007669"/>
    <property type="project" value="TreeGrafter"/>
</dbReference>
<accession>A0A5D0D2D6</accession>
<sequence>MMLLKMDMKTVYILLSLGHLFTMMFITAYRYKQPKDNSYLIFYAAKGCQTVTWALLAIPDGTVPMAVLAAANLVFLLGVGLETLALMRIVEDPWSHGTLRYYSWLIAASMGAYLLAVLLQNNESIRIFIVSMAVALFLLPPALRMIGSRKRSALRILMGYLYLLMAAGLLIRIGLTLFPALPVTVNKPGPYQTLSFLSLYLIMTLGNAGFVLISKEKADRDLYKLASRDDLTGALNRRSFLQEAGRLMDDCAKHRKPVTFILLDLDNFKGINDAFGHDVGDTVLRELAGNVRLQFGDRELFGRYGGDEFALFLPEAEEAYADAKAEGLLELVRERRSRQDMTMGEHAIRYTISMGMITEVPGPGITLDRLYKAADEALYQAKREGRNRAARGRMAPNQKQEPFPNPL</sequence>
<evidence type="ECO:0000256" key="1">
    <source>
        <dbReference type="SAM" id="MobiDB-lite"/>
    </source>
</evidence>
<feature type="transmembrane region" description="Helical" evidence="2">
    <location>
        <begin position="65"/>
        <end position="87"/>
    </location>
</feature>
<dbReference type="PROSITE" id="PS50887">
    <property type="entry name" value="GGDEF"/>
    <property type="match status" value="1"/>
</dbReference>
<dbReference type="GO" id="GO:0052621">
    <property type="term" value="F:diguanylate cyclase activity"/>
    <property type="evidence" value="ECO:0007669"/>
    <property type="project" value="TreeGrafter"/>
</dbReference>
<dbReference type="SUPFAM" id="SSF55073">
    <property type="entry name" value="Nucleotide cyclase"/>
    <property type="match status" value="1"/>
</dbReference>
<evidence type="ECO:0000313" key="5">
    <source>
        <dbReference type="Proteomes" id="UP000325218"/>
    </source>
</evidence>
<feature type="transmembrane region" description="Helical" evidence="2">
    <location>
        <begin position="125"/>
        <end position="147"/>
    </location>
</feature>
<feature type="transmembrane region" description="Helical" evidence="2">
    <location>
        <begin position="159"/>
        <end position="181"/>
    </location>
</feature>
<dbReference type="GO" id="GO:0005886">
    <property type="term" value="C:plasma membrane"/>
    <property type="evidence" value="ECO:0007669"/>
    <property type="project" value="TreeGrafter"/>
</dbReference>
<feature type="transmembrane region" description="Helical" evidence="2">
    <location>
        <begin position="12"/>
        <end position="31"/>
    </location>
</feature>